<reference evidence="1" key="1">
    <citation type="journal article" date="2021" name="Nat. Commun.">
        <title>Genomic analyses provide insights into spinach domestication and the genetic basis of agronomic traits.</title>
        <authorList>
            <person name="Cai X."/>
            <person name="Sun X."/>
            <person name="Xu C."/>
            <person name="Sun H."/>
            <person name="Wang X."/>
            <person name="Ge C."/>
            <person name="Zhang Z."/>
            <person name="Wang Q."/>
            <person name="Fei Z."/>
            <person name="Jiao C."/>
            <person name="Wang Q."/>
        </authorList>
    </citation>
    <scope>NUCLEOTIDE SEQUENCE [LARGE SCALE GENOMIC DNA]</scope>
    <source>
        <strain evidence="1">cv. Varoflay</strain>
    </source>
</reference>
<protein>
    <recommendedName>
        <fullName evidence="3">CR-type domain-containing protein</fullName>
    </recommendedName>
</protein>
<dbReference type="InterPro" id="IPR036410">
    <property type="entry name" value="HSP_DnaJ_Cys-rich_dom_sf"/>
</dbReference>
<dbReference type="AlphaFoldDB" id="A0A9R0I704"/>
<evidence type="ECO:0008006" key="3">
    <source>
        <dbReference type="Google" id="ProtNLM"/>
    </source>
</evidence>
<name>A0A9R0I704_SPIOL</name>
<gene>
    <name evidence="2" type="primary">LOC110783911</name>
</gene>
<dbReference type="OrthoDB" id="2016860at2759"/>
<dbReference type="GeneID" id="110783911"/>
<accession>A0A9R0I704</accession>
<sequence length="137" mass="15121">MLAVSTGWYLMILKKLMGTTMAALLPNVKFTFLPKGPLSSKSNIKRVMGLKPAFCSAVQQVEQQESKVGILCEPCNGTGWLLCDFCNGQKTNVKSPTNKIYRRCPSCKATGYTLCSKCKVYKCVTFPDESDGEQLSF</sequence>
<dbReference type="PANTHER" id="PTHR15852">
    <property type="entry name" value="PLASTID TRANSCRIPTIONALLY ACTIVE PROTEIN"/>
    <property type="match status" value="1"/>
</dbReference>
<organism evidence="1 2">
    <name type="scientific">Spinacia oleracea</name>
    <name type="common">Spinach</name>
    <dbReference type="NCBI Taxonomy" id="3562"/>
    <lineage>
        <taxon>Eukaryota</taxon>
        <taxon>Viridiplantae</taxon>
        <taxon>Streptophyta</taxon>
        <taxon>Embryophyta</taxon>
        <taxon>Tracheophyta</taxon>
        <taxon>Spermatophyta</taxon>
        <taxon>Magnoliopsida</taxon>
        <taxon>eudicotyledons</taxon>
        <taxon>Gunneridae</taxon>
        <taxon>Pentapetalae</taxon>
        <taxon>Caryophyllales</taxon>
        <taxon>Chenopodiaceae</taxon>
        <taxon>Chenopodioideae</taxon>
        <taxon>Anserineae</taxon>
        <taxon>Spinacia</taxon>
    </lineage>
</organism>
<keyword evidence="1" id="KW-1185">Reference proteome</keyword>
<dbReference type="PANTHER" id="PTHR15852:SF75">
    <property type="entry name" value="ZINC-FINGER DOMAIN-CONTAINING PROTEIN"/>
    <property type="match status" value="1"/>
</dbReference>
<evidence type="ECO:0000313" key="1">
    <source>
        <dbReference type="Proteomes" id="UP000813463"/>
    </source>
</evidence>
<dbReference type="RefSeq" id="XP_021843987.1">
    <property type="nucleotide sequence ID" value="XM_021988295.2"/>
</dbReference>
<proteinExistence type="predicted"/>
<reference evidence="2" key="2">
    <citation type="submission" date="2025-08" db="UniProtKB">
        <authorList>
            <consortium name="RefSeq"/>
        </authorList>
    </citation>
    <scope>IDENTIFICATION</scope>
    <source>
        <tissue evidence="2">Leaf</tissue>
    </source>
</reference>
<dbReference type="SUPFAM" id="SSF57938">
    <property type="entry name" value="DnaJ/Hsp40 cysteine-rich domain"/>
    <property type="match status" value="1"/>
</dbReference>
<dbReference type="KEGG" id="soe:110783911"/>
<dbReference type="Proteomes" id="UP000813463">
    <property type="component" value="Chromosome 1"/>
</dbReference>
<evidence type="ECO:0000313" key="2">
    <source>
        <dbReference type="RefSeq" id="XP_021843987.1"/>
    </source>
</evidence>